<evidence type="ECO:0000313" key="3">
    <source>
        <dbReference type="EMBL" id="MFF5894870.1"/>
    </source>
</evidence>
<evidence type="ECO:0000313" key="4">
    <source>
        <dbReference type="Proteomes" id="UP001602322"/>
    </source>
</evidence>
<protein>
    <recommendedName>
        <fullName evidence="5">Membrane protein YphA (DoxX/SURF4 family)</fullName>
    </recommendedName>
</protein>
<evidence type="ECO:0000256" key="1">
    <source>
        <dbReference type="SAM" id="MobiDB-lite"/>
    </source>
</evidence>
<feature type="transmembrane region" description="Helical" evidence="2">
    <location>
        <begin position="85"/>
        <end position="108"/>
    </location>
</feature>
<dbReference type="RefSeq" id="WP_387898224.1">
    <property type="nucleotide sequence ID" value="NZ_JBIBEG010000001.1"/>
</dbReference>
<reference evidence="3 4" key="1">
    <citation type="submission" date="2024-10" db="EMBL/GenBank/DDBJ databases">
        <title>The Natural Products Discovery Center: Release of the First 8490 Sequenced Strains for Exploring Actinobacteria Biosynthetic Diversity.</title>
        <authorList>
            <person name="Kalkreuter E."/>
            <person name="Kautsar S.A."/>
            <person name="Yang D."/>
            <person name="Bader C.D."/>
            <person name="Teijaro C.N."/>
            <person name="Fluegel L."/>
            <person name="Davis C.M."/>
            <person name="Simpson J.R."/>
            <person name="Lauterbach L."/>
            <person name="Steele A.D."/>
            <person name="Gui C."/>
            <person name="Meng S."/>
            <person name="Li G."/>
            <person name="Viehrig K."/>
            <person name="Ye F."/>
            <person name="Su P."/>
            <person name="Kiefer A.F."/>
            <person name="Nichols A."/>
            <person name="Cepeda A.J."/>
            <person name="Yan W."/>
            <person name="Fan B."/>
            <person name="Jiang Y."/>
            <person name="Adhikari A."/>
            <person name="Zheng C.-J."/>
            <person name="Schuster L."/>
            <person name="Cowan T.M."/>
            <person name="Smanski M.J."/>
            <person name="Chevrette M.G."/>
            <person name="De Carvalho L.P.S."/>
            <person name="Shen B."/>
        </authorList>
    </citation>
    <scope>NUCLEOTIDE SEQUENCE [LARGE SCALE GENOMIC DNA]</scope>
    <source>
        <strain evidence="3 4">NPDC012540</strain>
    </source>
</reference>
<feature type="compositionally biased region" description="Pro residues" evidence="1">
    <location>
        <begin position="363"/>
        <end position="374"/>
    </location>
</feature>
<feature type="compositionally biased region" description="Gly residues" evidence="1">
    <location>
        <begin position="344"/>
        <end position="361"/>
    </location>
</feature>
<accession>A0ABW6X0H5</accession>
<dbReference type="EMBL" id="JBIBEG010000001">
    <property type="protein sequence ID" value="MFF5894870.1"/>
    <property type="molecule type" value="Genomic_DNA"/>
</dbReference>
<feature type="transmembrane region" description="Helical" evidence="2">
    <location>
        <begin position="159"/>
        <end position="178"/>
    </location>
</feature>
<proteinExistence type="predicted"/>
<name>A0ABW6X0H5_9ACTN</name>
<keyword evidence="2" id="KW-0812">Transmembrane</keyword>
<feature type="compositionally biased region" description="Low complexity" evidence="1">
    <location>
        <begin position="332"/>
        <end position="343"/>
    </location>
</feature>
<evidence type="ECO:0008006" key="5">
    <source>
        <dbReference type="Google" id="ProtNLM"/>
    </source>
</evidence>
<keyword evidence="4" id="KW-1185">Reference proteome</keyword>
<feature type="transmembrane region" description="Helical" evidence="2">
    <location>
        <begin position="120"/>
        <end position="139"/>
    </location>
</feature>
<feature type="transmembrane region" description="Helical" evidence="2">
    <location>
        <begin position="275"/>
        <end position="295"/>
    </location>
</feature>
<feature type="transmembrane region" description="Helical" evidence="2">
    <location>
        <begin position="237"/>
        <end position="255"/>
    </location>
</feature>
<evidence type="ECO:0000256" key="2">
    <source>
        <dbReference type="SAM" id="Phobius"/>
    </source>
</evidence>
<sequence length="374" mass="38921">MILTRGARITGAVLCAVLAAVAAAWIVRDLRAVGDPAELLRYWAGYSDARPERLPATTQTDAVLLVVSVLALVAALRSSIAASTLVATGVVTLVLRLPGVWTVGASWMDGRFGDELRTRALVATFAVVAAGLALVITGAAGRRQPEDSYERLPTRPGQAAGVTAFLLLGVSGAVLLAWEVRQFFTLPDAFYPDWFVGGRAIPLGLTGAPPGWASVALAAVCLLVAWTALFRAVHARPLGMIAAAFLLVSGAFGIARAFHHRMLDGFGDLGVEYQLVVLTSFLLTFAGTVVLLVLARRGFEETGDRNQGHGGYGYPQTAAPGYGYPSGGTPGYGYPQTDTPGYGYPSGGTPGYGYPQGGGHGASPPPPSSPPPSW</sequence>
<gene>
    <name evidence="3" type="ORF">ACFY8O_02985</name>
</gene>
<keyword evidence="2" id="KW-1133">Transmembrane helix</keyword>
<organism evidence="3 4">
    <name type="scientific">Streptomyces argenteolus</name>
    <dbReference type="NCBI Taxonomy" id="67274"/>
    <lineage>
        <taxon>Bacteria</taxon>
        <taxon>Bacillati</taxon>
        <taxon>Actinomycetota</taxon>
        <taxon>Actinomycetes</taxon>
        <taxon>Kitasatosporales</taxon>
        <taxon>Streptomycetaceae</taxon>
        <taxon>Streptomyces</taxon>
    </lineage>
</organism>
<feature type="transmembrane region" description="Helical" evidence="2">
    <location>
        <begin position="212"/>
        <end position="230"/>
    </location>
</feature>
<feature type="region of interest" description="Disordered" evidence="1">
    <location>
        <begin position="325"/>
        <end position="374"/>
    </location>
</feature>
<dbReference type="Proteomes" id="UP001602322">
    <property type="component" value="Unassembled WGS sequence"/>
</dbReference>
<feature type="transmembrane region" description="Helical" evidence="2">
    <location>
        <begin position="62"/>
        <end position="78"/>
    </location>
</feature>
<keyword evidence="2" id="KW-0472">Membrane</keyword>
<comment type="caution">
    <text evidence="3">The sequence shown here is derived from an EMBL/GenBank/DDBJ whole genome shotgun (WGS) entry which is preliminary data.</text>
</comment>